<dbReference type="InterPro" id="IPR008979">
    <property type="entry name" value="Galactose-bd-like_sf"/>
</dbReference>
<feature type="compositionally biased region" description="Low complexity" evidence="2">
    <location>
        <begin position="2073"/>
        <end position="2085"/>
    </location>
</feature>
<keyword evidence="3" id="KW-1185">Reference proteome</keyword>
<evidence type="ECO:0000256" key="2">
    <source>
        <dbReference type="SAM" id="MobiDB-lite"/>
    </source>
</evidence>
<feature type="compositionally biased region" description="Basic and acidic residues" evidence="2">
    <location>
        <begin position="2044"/>
        <end position="2055"/>
    </location>
</feature>
<evidence type="ECO:0000256" key="1">
    <source>
        <dbReference type="SAM" id="Coils"/>
    </source>
</evidence>
<dbReference type="PANTHER" id="PTHR35833">
    <property type="entry name" value="GALACTOSE-BINDING DOMAIN-LIKE, ARMADILLO-TYPE FOLD PROTEIN-RELATED"/>
    <property type="match status" value="1"/>
</dbReference>
<dbReference type="GeneID" id="108988747"/>
<proteinExistence type="predicted"/>
<feature type="region of interest" description="Disordered" evidence="2">
    <location>
        <begin position="306"/>
        <end position="326"/>
    </location>
</feature>
<evidence type="ECO:0000313" key="3">
    <source>
        <dbReference type="Proteomes" id="UP000235220"/>
    </source>
</evidence>
<keyword evidence="1" id="KW-0175">Coiled coil</keyword>
<feature type="compositionally biased region" description="Polar residues" evidence="2">
    <location>
        <begin position="2089"/>
        <end position="2098"/>
    </location>
</feature>
<organism evidence="3 4">
    <name type="scientific">Juglans regia</name>
    <name type="common">English walnut</name>
    <dbReference type="NCBI Taxonomy" id="51240"/>
    <lineage>
        <taxon>Eukaryota</taxon>
        <taxon>Viridiplantae</taxon>
        <taxon>Streptophyta</taxon>
        <taxon>Embryophyta</taxon>
        <taxon>Tracheophyta</taxon>
        <taxon>Spermatophyta</taxon>
        <taxon>Magnoliopsida</taxon>
        <taxon>eudicotyledons</taxon>
        <taxon>Gunneridae</taxon>
        <taxon>Pentapetalae</taxon>
        <taxon>rosids</taxon>
        <taxon>fabids</taxon>
        <taxon>Fagales</taxon>
        <taxon>Juglandaceae</taxon>
        <taxon>Juglans</taxon>
    </lineage>
</organism>
<dbReference type="SUPFAM" id="SSF49785">
    <property type="entry name" value="Galactose-binding domain-like"/>
    <property type="match status" value="1"/>
</dbReference>
<gene>
    <name evidence="4" type="primary">LOC108988747</name>
</gene>
<feature type="compositionally biased region" description="Basic and acidic residues" evidence="2">
    <location>
        <begin position="2003"/>
        <end position="2023"/>
    </location>
</feature>
<dbReference type="Gene3D" id="2.60.120.260">
    <property type="entry name" value="Galactose-binding domain-like"/>
    <property type="match status" value="1"/>
</dbReference>
<sequence length="2177" mass="244421">MEMELEPRVKPLPYKVKATSRESPSQKATHVLDSDLRTHWSSGTNTKEWILLELDEPCLLSHVRIYNKSVLEWEIAVGLRYKPETFVKVRPRCEAPRRDMVYPMNYTPCRYVRISCLRGNPIAIFFIQLIGVSVTGLDPEFQPVVNYLLPQIISHKQDAHDMHLQLLKDLTDRLLVFLPQLEADLTSFSDSAEPNIRFLAMLAGPFYPILHIVNERATGKSLSSITDSEGSKNCQLSSALTVSSNFEPQRSRMSPFVFSTSSSIAFRPDSIFVLLRRAYKDFDLGTVCRMASRILRKFIEPVTVQEASTSPNAATPDEDETSKPELSHSFPVVDYSDLFGEEFRIPVDPWDSSYLNILDLGEVEEGILHVLYACASQPLLCSKLAEGTSDFWFALPLVQALLPALRPTVSSPFDVVDESFSQWKQPIVQQALSQIVLTSASSLYRPLLHACAGYLSSFSPSHAKAACVLIDLCASAFAPWMAQVIAKIDLAVELLEDLLGIIQSARHSLTRARAALKYLLLALSGHMDDILGKYKEAKHRILFLVEMLEPFLDPAITTMKSTLPFGDLSSTFPEKQEHACVIAINVIRTAVRKPAVLPSLESEWRRGSVAPSVLLSILEPHMQLPPEVDLREYPMSKPLEPDSSNILHLSSVSCEGGASSKLNSQDDYDGRADISDAAMKTDVSEDVRLFFAPPELQSIALTNFTGGQDENGPVANHEEAIPDPIQGTEENVTHRIHTDLALDAGFTAEYFNLQADYLQLINYRDCELRASEFRRLALDLHSESEITDEGHDAAIDALLLAAECYVNPYFMSSFKGSSKFTDQMNISKARIPQNHDILELRMVSEQSKTNLKQIAHLEKKRDKIVLQILIEAAELDRKYQERMSVEGQHSSYTEGFDEKVIQLSPLNIQLADAITLVRQNQALLCNFLIQRLRREQHSMHEILMQSLVFLLHSATKLYCAPEYVIDIVLGSAEYLNGMLTSLYCQFKDGNLQLEPEKIHGIQRRWILLQRLVTASSSGDEGAGFAININNGIRYGNLVPPSAWMQRISTFSRSAFPLVRFLGWMAVSRNAKQYMKDRLYLASDLSHLTHLLSIYADDLALVDNVVNRKYEYVKIEESGDKKFSSDRKGFANDRYEDQSFRVIYPDLSKFFPSMKKQFEAFGGIILEAVGLQLRSFSSNMVPDVLCWFSELCSWPFSHGDKIASENGSSKWKGYVAKNAKAVILYILEAIITEHMEAMAPEIPRVVQVLVSLCGTAYCDVSFLDSVLCLLKPIVSYSLHKMSDEERLLPDDSCLNFESLCFDELLENIRQKKENQNSSAEKVSSQALTIFILASVFCDLSIQCKREILQSLIFWADFTAFEPTTSFHDYLSAFQRVIESCKALLVQTLRMFGAIPLQLPPFSDAMSVPLPVTSLGSHAWFLSDVCHSSCLNEVSEKLGNESSNAAIVNEKVYQLSIEEIAEFSKDLEALISKLNPTAELCWNLHPQLSRKLTISLAECFVYSRCLSLIAQQVHNAAEDDSKSHLPFNSADQFSDHWKTALEGLAELIMILQANSCWEVASVILDCLLGAPHCFSLDNVIASICSAIKSISCSAPKISWRLQTDKWCSILLGRGINTLHESVDHLVDLFCSMLGHPEPEQRFVALHHLGKLVGTDVNEGTAIQYSMFCKNLVSPGLVISVPESILSHLVSSTWNWVAVLASSDTSLPLRNCALAVLIDYIPFAERHQLQSFLAAADSVYGLGKLAHPTCEGSLLQLSLALISAACLYSPAEDISLIPQNVWRNIEAWSQTDSKLGDLEKKACQVLCRLRNEGDEAKEVLNEVLSSSSSRQSDPDFGSTRESILQVLANLTSVQSYFDIFSRKIDEEVLELEEAEMELDILQKEHSLQEDSKDVPQIPCQACKPFLTFASTSHWLLKTPMKDVTRLRQIKDCIHSLEKSVLREDIVARRQKKIIMGRARQKYLEESALREAELLQEFDRERAAELEKEIERQRSLELERAKTKELRHNLDMEKERQTQRELQRELELAESGLRTSRRDFSSTGHSSRPRERYRERENGRSGNEGSTRSSGSLQPETSTSSTSVMPTVVLRQFSGQLPTILQSRDRPDESVSSYEENVDGSKDSGDTCSVGDPELVSAFDGPSGGFGSAQRHGSRGSKSRQVVERREREGRREGKWERKHS</sequence>
<feature type="compositionally biased region" description="Polar residues" evidence="2">
    <location>
        <begin position="2063"/>
        <end position="2072"/>
    </location>
</feature>
<reference evidence="4" key="1">
    <citation type="submission" date="2025-08" db="UniProtKB">
        <authorList>
            <consortium name="RefSeq"/>
        </authorList>
    </citation>
    <scope>IDENTIFICATION</scope>
    <source>
        <tissue evidence="4">Leaves</tissue>
    </source>
</reference>
<protein>
    <submittedName>
        <fullName evidence="4">Uncharacterized protein LOC108988747 isoform X1</fullName>
    </submittedName>
</protein>
<dbReference type="Proteomes" id="UP000235220">
    <property type="component" value="Chromosome 12"/>
</dbReference>
<evidence type="ECO:0000313" key="4">
    <source>
        <dbReference type="RefSeq" id="XP_035539161.1"/>
    </source>
</evidence>
<feature type="compositionally biased region" description="Basic and acidic residues" evidence="2">
    <location>
        <begin position="2157"/>
        <end position="2177"/>
    </location>
</feature>
<dbReference type="RefSeq" id="XP_035539161.1">
    <property type="nucleotide sequence ID" value="XM_035683268.1"/>
</dbReference>
<feature type="region of interest" description="Disordered" evidence="2">
    <location>
        <begin position="2003"/>
        <end position="2177"/>
    </location>
</feature>
<dbReference type="InParanoid" id="A0A6P9DVI4"/>
<name>A0A6P9DVI4_JUGRE</name>
<feature type="coiled-coil region" evidence="1">
    <location>
        <begin position="1861"/>
        <end position="1888"/>
    </location>
</feature>
<dbReference type="OrthoDB" id="1739806at2759"/>
<dbReference type="PANTHER" id="PTHR35833:SF1">
    <property type="entry name" value="GALACTOSE-BINDING DOMAIN-CONTAINING PROTEIN"/>
    <property type="match status" value="1"/>
</dbReference>
<accession>A0A6P9DVI4</accession>